<organism evidence="2 3">
    <name type="scientific">Chlamydomonas incerta</name>
    <dbReference type="NCBI Taxonomy" id="51695"/>
    <lineage>
        <taxon>Eukaryota</taxon>
        <taxon>Viridiplantae</taxon>
        <taxon>Chlorophyta</taxon>
        <taxon>core chlorophytes</taxon>
        <taxon>Chlorophyceae</taxon>
        <taxon>CS clade</taxon>
        <taxon>Chlamydomonadales</taxon>
        <taxon>Chlamydomonadaceae</taxon>
        <taxon>Chlamydomonas</taxon>
    </lineage>
</organism>
<name>A0A835T369_CHLIN</name>
<reference evidence="2" key="1">
    <citation type="journal article" date="2020" name="bioRxiv">
        <title>Comparative genomics of Chlamydomonas.</title>
        <authorList>
            <person name="Craig R.J."/>
            <person name="Hasan A.R."/>
            <person name="Ness R.W."/>
            <person name="Keightley P.D."/>
        </authorList>
    </citation>
    <scope>NUCLEOTIDE SEQUENCE</scope>
    <source>
        <strain evidence="2">SAG 7.73</strain>
    </source>
</reference>
<gene>
    <name evidence="2" type="ORF">HXX76_007165</name>
</gene>
<dbReference type="EMBL" id="JAEHOC010000015">
    <property type="protein sequence ID" value="KAG2435078.1"/>
    <property type="molecule type" value="Genomic_DNA"/>
</dbReference>
<evidence type="ECO:0000313" key="3">
    <source>
        <dbReference type="Proteomes" id="UP000650467"/>
    </source>
</evidence>
<accession>A0A835T369</accession>
<dbReference type="Proteomes" id="UP000650467">
    <property type="component" value="Unassembled WGS sequence"/>
</dbReference>
<feature type="region of interest" description="Disordered" evidence="1">
    <location>
        <begin position="16"/>
        <end position="47"/>
    </location>
</feature>
<evidence type="ECO:0000313" key="2">
    <source>
        <dbReference type="EMBL" id="KAG2435078.1"/>
    </source>
</evidence>
<evidence type="ECO:0000256" key="1">
    <source>
        <dbReference type="SAM" id="MobiDB-lite"/>
    </source>
</evidence>
<sequence length="97" mass="9857">MGNCCCGESEADKGYSNFNANGGGAGGGGTRLGGGGPETERDREARALAAERATARQQQFETSAVGKAAYKSVQEVKDSRKAGGGNTGQPTAADWQN</sequence>
<proteinExistence type="predicted"/>
<keyword evidence="3" id="KW-1185">Reference proteome</keyword>
<feature type="compositionally biased region" description="Polar residues" evidence="1">
    <location>
        <begin position="88"/>
        <end position="97"/>
    </location>
</feature>
<dbReference type="AlphaFoldDB" id="A0A835T369"/>
<dbReference type="OrthoDB" id="544987at2759"/>
<feature type="compositionally biased region" description="Gly residues" evidence="1">
    <location>
        <begin position="21"/>
        <end position="37"/>
    </location>
</feature>
<comment type="caution">
    <text evidence="2">The sequence shown here is derived from an EMBL/GenBank/DDBJ whole genome shotgun (WGS) entry which is preliminary data.</text>
</comment>
<feature type="region of interest" description="Disordered" evidence="1">
    <location>
        <begin position="75"/>
        <end position="97"/>
    </location>
</feature>
<protein>
    <submittedName>
        <fullName evidence="2">Uncharacterized protein</fullName>
    </submittedName>
</protein>